<evidence type="ECO:0000256" key="4">
    <source>
        <dbReference type="ARBA" id="ARBA00022723"/>
    </source>
</evidence>
<name>A0A8X6KDU7_TRICU</name>
<accession>A0A8X6KDU7</accession>
<feature type="domain" description="Peptidase M13 N-terminal" evidence="9">
    <location>
        <begin position="1"/>
        <end position="115"/>
    </location>
</feature>
<evidence type="ECO:0000313" key="10">
    <source>
        <dbReference type="EMBL" id="GFQ68913.1"/>
    </source>
</evidence>
<evidence type="ECO:0000256" key="6">
    <source>
        <dbReference type="ARBA" id="ARBA00022833"/>
    </source>
</evidence>
<dbReference type="Gene3D" id="3.40.390.10">
    <property type="entry name" value="Collagenase (Catalytic Domain)"/>
    <property type="match status" value="1"/>
</dbReference>
<dbReference type="InterPro" id="IPR042089">
    <property type="entry name" value="Peptidase_M13_dom_2"/>
</dbReference>
<sequence>TIANYLAWVLVYSKLGKLSKPFRDARADLMTDVSGGGKRWEFCVSEVDDSVGFVLSAMFVREAFPGDSKITAENMIQGIKESFKDNFPSLKWMDPETQKLAAAKVDSIIDTVGYPDFLLDPDEVDETYKELEFSETDYFQNVMNSFHYDTEQNWESLDLPPKRTAWLYVPTLVNAFYLVTSNVIAITAAILQPPFYDASFPKSINYGSIGFFIGHELTHAFDDT</sequence>
<keyword evidence="4" id="KW-0479">Metal-binding</keyword>
<dbReference type="InterPro" id="IPR018497">
    <property type="entry name" value="Peptidase_M13_C"/>
</dbReference>
<dbReference type="PANTHER" id="PTHR11733">
    <property type="entry name" value="ZINC METALLOPROTEASE FAMILY M13 NEPRILYSIN-RELATED"/>
    <property type="match status" value="1"/>
</dbReference>
<dbReference type="GO" id="GO:0046872">
    <property type="term" value="F:metal ion binding"/>
    <property type="evidence" value="ECO:0007669"/>
    <property type="project" value="UniProtKB-KW"/>
</dbReference>
<comment type="similarity">
    <text evidence="2">Belongs to the peptidase M13 family.</text>
</comment>
<dbReference type="Pfam" id="PF01431">
    <property type="entry name" value="Peptidase_M13"/>
    <property type="match status" value="1"/>
</dbReference>
<evidence type="ECO:0000259" key="9">
    <source>
        <dbReference type="Pfam" id="PF05649"/>
    </source>
</evidence>
<dbReference type="PRINTS" id="PR00786">
    <property type="entry name" value="NEPRILYSIN"/>
</dbReference>
<dbReference type="InterPro" id="IPR000718">
    <property type="entry name" value="Peptidase_M13"/>
</dbReference>
<proteinExistence type="inferred from homology"/>
<evidence type="ECO:0000256" key="5">
    <source>
        <dbReference type="ARBA" id="ARBA00022801"/>
    </source>
</evidence>
<keyword evidence="6" id="KW-0862">Zinc</keyword>
<reference evidence="10" key="1">
    <citation type="submission" date="2020-07" db="EMBL/GenBank/DDBJ databases">
        <title>Multicomponent nature underlies the extraordinary mechanical properties of spider dragline silk.</title>
        <authorList>
            <person name="Kono N."/>
            <person name="Nakamura H."/>
            <person name="Mori M."/>
            <person name="Yoshida Y."/>
            <person name="Ohtoshi R."/>
            <person name="Malay A.D."/>
            <person name="Moran D.A.P."/>
            <person name="Tomita M."/>
            <person name="Numata K."/>
            <person name="Arakawa K."/>
        </authorList>
    </citation>
    <scope>NUCLEOTIDE SEQUENCE</scope>
</reference>
<dbReference type="PANTHER" id="PTHR11733:SF167">
    <property type="entry name" value="FI17812P1-RELATED"/>
    <property type="match status" value="1"/>
</dbReference>
<organism evidence="10 11">
    <name type="scientific">Trichonephila clavata</name>
    <name type="common">Joro spider</name>
    <name type="synonym">Nephila clavata</name>
    <dbReference type="NCBI Taxonomy" id="2740835"/>
    <lineage>
        <taxon>Eukaryota</taxon>
        <taxon>Metazoa</taxon>
        <taxon>Ecdysozoa</taxon>
        <taxon>Arthropoda</taxon>
        <taxon>Chelicerata</taxon>
        <taxon>Arachnida</taxon>
        <taxon>Araneae</taxon>
        <taxon>Araneomorphae</taxon>
        <taxon>Entelegynae</taxon>
        <taxon>Araneoidea</taxon>
        <taxon>Nephilidae</taxon>
        <taxon>Trichonephila</taxon>
    </lineage>
</organism>
<gene>
    <name evidence="10" type="ORF">TNCT_558181</name>
</gene>
<dbReference type="Gene3D" id="1.10.1380.10">
    <property type="entry name" value="Neutral endopeptidase , domain2"/>
    <property type="match status" value="1"/>
</dbReference>
<dbReference type="InterPro" id="IPR024079">
    <property type="entry name" value="MetalloPept_cat_dom_sf"/>
</dbReference>
<comment type="cofactor">
    <cofactor evidence="1">
        <name>Zn(2+)</name>
        <dbReference type="ChEBI" id="CHEBI:29105"/>
    </cofactor>
</comment>
<evidence type="ECO:0000256" key="2">
    <source>
        <dbReference type="ARBA" id="ARBA00007357"/>
    </source>
</evidence>
<dbReference type="InterPro" id="IPR008753">
    <property type="entry name" value="Peptidase_M13_N"/>
</dbReference>
<dbReference type="GO" id="GO:0016485">
    <property type="term" value="P:protein processing"/>
    <property type="evidence" value="ECO:0007669"/>
    <property type="project" value="TreeGrafter"/>
</dbReference>
<keyword evidence="7" id="KW-0482">Metalloprotease</keyword>
<dbReference type="EMBL" id="BMAO01020651">
    <property type="protein sequence ID" value="GFQ68913.1"/>
    <property type="molecule type" value="Genomic_DNA"/>
</dbReference>
<dbReference type="SUPFAM" id="SSF55486">
    <property type="entry name" value="Metalloproteases ('zincins'), catalytic domain"/>
    <property type="match status" value="1"/>
</dbReference>
<feature type="domain" description="Peptidase M13 C-terminal" evidence="8">
    <location>
        <begin position="174"/>
        <end position="223"/>
    </location>
</feature>
<dbReference type="Pfam" id="PF05649">
    <property type="entry name" value="Peptidase_M13_N"/>
    <property type="match status" value="1"/>
</dbReference>
<dbReference type="PROSITE" id="PS51885">
    <property type="entry name" value="NEPRILYSIN"/>
    <property type="match status" value="1"/>
</dbReference>
<evidence type="ECO:0000256" key="1">
    <source>
        <dbReference type="ARBA" id="ARBA00001947"/>
    </source>
</evidence>
<dbReference type="GO" id="GO:0005886">
    <property type="term" value="C:plasma membrane"/>
    <property type="evidence" value="ECO:0007669"/>
    <property type="project" value="TreeGrafter"/>
</dbReference>
<keyword evidence="11" id="KW-1185">Reference proteome</keyword>
<evidence type="ECO:0000313" key="11">
    <source>
        <dbReference type="Proteomes" id="UP000887116"/>
    </source>
</evidence>
<dbReference type="AlphaFoldDB" id="A0A8X6KDU7"/>
<dbReference type="OrthoDB" id="6475849at2759"/>
<dbReference type="Proteomes" id="UP000887116">
    <property type="component" value="Unassembled WGS sequence"/>
</dbReference>
<dbReference type="CDD" id="cd08662">
    <property type="entry name" value="M13"/>
    <property type="match status" value="1"/>
</dbReference>
<keyword evidence="3" id="KW-0645">Protease</keyword>
<keyword evidence="5" id="KW-0378">Hydrolase</keyword>
<feature type="non-terminal residue" evidence="10">
    <location>
        <position position="1"/>
    </location>
</feature>
<evidence type="ECO:0000259" key="8">
    <source>
        <dbReference type="Pfam" id="PF01431"/>
    </source>
</evidence>
<comment type="caution">
    <text evidence="10">The sequence shown here is derived from an EMBL/GenBank/DDBJ whole genome shotgun (WGS) entry which is preliminary data.</text>
</comment>
<feature type="non-terminal residue" evidence="10">
    <location>
        <position position="224"/>
    </location>
</feature>
<dbReference type="GO" id="GO:0004222">
    <property type="term" value="F:metalloendopeptidase activity"/>
    <property type="evidence" value="ECO:0007669"/>
    <property type="project" value="InterPro"/>
</dbReference>
<evidence type="ECO:0000256" key="3">
    <source>
        <dbReference type="ARBA" id="ARBA00022670"/>
    </source>
</evidence>
<protein>
    <submittedName>
        <fullName evidence="10">Endothelin-converting enzyme homolog</fullName>
    </submittedName>
</protein>
<evidence type="ECO:0000256" key="7">
    <source>
        <dbReference type="ARBA" id="ARBA00023049"/>
    </source>
</evidence>